<dbReference type="SMART" id="SM00052">
    <property type="entry name" value="EAL"/>
    <property type="match status" value="1"/>
</dbReference>
<dbReference type="Pfam" id="PF00563">
    <property type="entry name" value="EAL"/>
    <property type="match status" value="1"/>
</dbReference>
<keyword evidence="3" id="KW-1185">Reference proteome</keyword>
<dbReference type="CDD" id="cd01948">
    <property type="entry name" value="EAL"/>
    <property type="match status" value="1"/>
</dbReference>
<dbReference type="AlphaFoldDB" id="A0A7W6HGQ4"/>
<dbReference type="PROSITE" id="PS50883">
    <property type="entry name" value="EAL"/>
    <property type="match status" value="1"/>
</dbReference>
<dbReference type="EMBL" id="JACIEM010000005">
    <property type="protein sequence ID" value="MBB4004868.1"/>
    <property type="molecule type" value="Genomic_DNA"/>
</dbReference>
<organism evidence="2 3">
    <name type="scientific">Aurantimonas endophytica</name>
    <dbReference type="NCBI Taxonomy" id="1522175"/>
    <lineage>
        <taxon>Bacteria</taxon>
        <taxon>Pseudomonadati</taxon>
        <taxon>Pseudomonadota</taxon>
        <taxon>Alphaproteobacteria</taxon>
        <taxon>Hyphomicrobiales</taxon>
        <taxon>Aurantimonadaceae</taxon>
        <taxon>Aurantimonas</taxon>
    </lineage>
</organism>
<dbReference type="InterPro" id="IPR050706">
    <property type="entry name" value="Cyclic-di-GMP_PDE-like"/>
</dbReference>
<name>A0A7W6HGQ4_9HYPH</name>
<evidence type="ECO:0000313" key="3">
    <source>
        <dbReference type="Proteomes" id="UP000588647"/>
    </source>
</evidence>
<dbReference type="PANTHER" id="PTHR33121:SF15">
    <property type="entry name" value="BLUE LIGHT- AND TEMPERATURE-REGULATED ANTIREPRESSOR BLUF"/>
    <property type="match status" value="1"/>
</dbReference>
<dbReference type="SUPFAM" id="SSF141868">
    <property type="entry name" value="EAL domain-like"/>
    <property type="match status" value="1"/>
</dbReference>
<reference evidence="2 3" key="1">
    <citation type="submission" date="2020-08" db="EMBL/GenBank/DDBJ databases">
        <title>Genomic Encyclopedia of Type Strains, Phase IV (KMG-IV): sequencing the most valuable type-strain genomes for metagenomic binning, comparative biology and taxonomic classification.</title>
        <authorList>
            <person name="Goeker M."/>
        </authorList>
    </citation>
    <scope>NUCLEOTIDE SEQUENCE [LARGE SCALE GENOMIC DNA]</scope>
    <source>
        <strain evidence="2 3">DSM 103570</strain>
    </source>
</reference>
<accession>A0A7W6HGQ4</accession>
<dbReference type="PANTHER" id="PTHR33121">
    <property type="entry name" value="CYCLIC DI-GMP PHOSPHODIESTERASE PDEF"/>
    <property type="match status" value="1"/>
</dbReference>
<dbReference type="InterPro" id="IPR035919">
    <property type="entry name" value="EAL_sf"/>
</dbReference>
<comment type="caution">
    <text evidence="2">The sequence shown here is derived from an EMBL/GenBank/DDBJ whole genome shotgun (WGS) entry which is preliminary data.</text>
</comment>
<dbReference type="Proteomes" id="UP000588647">
    <property type="component" value="Unassembled WGS sequence"/>
</dbReference>
<feature type="domain" description="EAL" evidence="1">
    <location>
        <begin position="1"/>
        <end position="252"/>
    </location>
</feature>
<dbReference type="RefSeq" id="WP_183210435.1">
    <property type="nucleotide sequence ID" value="NZ_JAAAMM010000005.1"/>
</dbReference>
<gene>
    <name evidence="2" type="ORF">GGR03_003963</name>
</gene>
<dbReference type="InterPro" id="IPR001633">
    <property type="entry name" value="EAL_dom"/>
</dbReference>
<protein>
    <submittedName>
        <fullName evidence="2">EAL domain-containing protein (Putative c-di-GMP-specific phosphodiesterase class I)</fullName>
    </submittedName>
</protein>
<dbReference type="GO" id="GO:0071111">
    <property type="term" value="F:cyclic-guanylate-specific phosphodiesterase activity"/>
    <property type="evidence" value="ECO:0007669"/>
    <property type="project" value="InterPro"/>
</dbReference>
<dbReference type="Gene3D" id="3.20.20.450">
    <property type="entry name" value="EAL domain"/>
    <property type="match status" value="1"/>
</dbReference>
<evidence type="ECO:0000259" key="1">
    <source>
        <dbReference type="PROSITE" id="PS50883"/>
    </source>
</evidence>
<sequence length="260" mass="28248">MPDHACPGCQTSRPLDFDFSMAFQPIYDVAAERVWGYEALVRGLAGEGAGAILSQVSPEQRYRFDQACRVKAINLASRLFADADDLHLSINFMPNAVYEPAACLRATLAAARKSQFPLNSIMFEFTEGEVVTDVAHLRNIIAEYRRVGFITALDDFGAGYAGLGLLADFQPDLIKIDMHLVRDVDTSRARQAILAALLHIARELDIAILAEGIETEAEFVALKAAGVKLFQGYWFAKPAFEALPALGPATLAALQTGQAA</sequence>
<proteinExistence type="predicted"/>
<evidence type="ECO:0000313" key="2">
    <source>
        <dbReference type="EMBL" id="MBB4004868.1"/>
    </source>
</evidence>